<evidence type="ECO:0000313" key="11">
    <source>
        <dbReference type="Proteomes" id="UP000501346"/>
    </source>
</evidence>
<evidence type="ECO:0000256" key="2">
    <source>
        <dbReference type="ARBA" id="ARBA00011799"/>
    </source>
</evidence>
<proteinExistence type="inferred from homology"/>
<keyword evidence="5 9" id="KW-0732">Signal</keyword>
<evidence type="ECO:0000256" key="7">
    <source>
        <dbReference type="ARBA" id="ARBA00022927"/>
    </source>
</evidence>
<keyword evidence="4" id="KW-0813">Transport</keyword>
<evidence type="ECO:0000256" key="6">
    <source>
        <dbReference type="ARBA" id="ARBA00022824"/>
    </source>
</evidence>
<evidence type="ECO:0000256" key="4">
    <source>
        <dbReference type="ARBA" id="ARBA00022448"/>
    </source>
</evidence>
<dbReference type="Gene3D" id="1.25.10.10">
    <property type="entry name" value="Leucine-rich Repeat Variant"/>
    <property type="match status" value="1"/>
</dbReference>
<dbReference type="Proteomes" id="UP000501346">
    <property type="component" value="Chromosome SeXV-SeVIII"/>
</dbReference>
<reference evidence="10 11" key="1">
    <citation type="journal article" date="2019" name="BMC Genomics">
        <title>Chromosome level assembly and comparative genome analysis confirm lager-brewing yeasts originated from a single hybridization.</title>
        <authorList>
            <person name="Salazar A.N."/>
            <person name="Gorter de Vries A.R."/>
            <person name="van den Broek M."/>
            <person name="Brouwers N."/>
            <person name="de la Torre Cortes P."/>
            <person name="Kuijpers N.G.A."/>
            <person name="Daran J.G."/>
            <person name="Abeel T."/>
        </authorList>
    </citation>
    <scope>NUCLEOTIDE SEQUENCE [LARGE SCALE GENOMIC DNA]</scope>
    <source>
        <strain evidence="10 11">CBS 1483</strain>
    </source>
</reference>
<comment type="similarity">
    <text evidence="1">Belongs to the SIL1 family.</text>
</comment>
<evidence type="ECO:0000256" key="9">
    <source>
        <dbReference type="SAM" id="SignalP"/>
    </source>
</evidence>
<sequence length="421" mass="48383">MVRVLPVVLTALSLELVASTISQSIIQPVYPRSETMSVDDTGNLKISGNSICGNGRCYPKTFEPRYDWQPILPGQELPGGLDIRINMETGSKEAKLNDDDSEGENSTYDLVVSSENTEPSTDNYEFSSDFQEIRSILDSHSPLSPHDITVLEDTFDRVMEFAHDYKHGYKIIVHEFPLLANVSLNEELPLTLRELSTRVITSCVRNNPPVVEYISVNFSSLKSQIMATLSKLNNSNHKFSNILIKRYLSILNELPITSRDFPLYSTTVLQSIYDENSGDKQLQIKVLELISKIFKTDVKEDEVTNLALYKRDSENWSQNLQEWASAFQEMVQNKDIDELHTRTFFETLYNLKKVFKNDITINKDFLNWLAQQSEHRQSNLENGLQERDVEQDSFDKKLIDSRHLLFGNPMAHRIKNFRDEL</sequence>
<evidence type="ECO:0000256" key="1">
    <source>
        <dbReference type="ARBA" id="ARBA00010588"/>
    </source>
</evidence>
<dbReference type="OrthoDB" id="448649at2759"/>
<gene>
    <name evidence="10" type="primary">SIL1_2</name>
    <name evidence="10" type="ORF">GRS66_010652</name>
</gene>
<feature type="chain" id="PRO_5025386168" description="Nucleotide exchange factor SIL1" evidence="9">
    <location>
        <begin position="23"/>
        <end position="421"/>
    </location>
</feature>
<keyword evidence="8" id="KW-0811">Translocation</keyword>
<dbReference type="GO" id="GO:0005783">
    <property type="term" value="C:endoplasmic reticulum"/>
    <property type="evidence" value="ECO:0007669"/>
    <property type="project" value="InterPro"/>
</dbReference>
<evidence type="ECO:0000256" key="5">
    <source>
        <dbReference type="ARBA" id="ARBA00022729"/>
    </source>
</evidence>
<dbReference type="GO" id="GO:0000774">
    <property type="term" value="F:adenyl-nucleotide exchange factor activity"/>
    <property type="evidence" value="ECO:0007669"/>
    <property type="project" value="InterPro"/>
</dbReference>
<dbReference type="InterPro" id="IPR031884">
    <property type="entry name" value="Sil1_fungi"/>
</dbReference>
<accession>A0A6C1EF19</accession>
<feature type="signal peptide" evidence="9">
    <location>
        <begin position="1"/>
        <end position="22"/>
    </location>
</feature>
<dbReference type="GO" id="GO:0015031">
    <property type="term" value="P:protein transport"/>
    <property type="evidence" value="ECO:0007669"/>
    <property type="project" value="UniProtKB-KW"/>
</dbReference>
<evidence type="ECO:0000256" key="8">
    <source>
        <dbReference type="ARBA" id="ARBA00023010"/>
    </source>
</evidence>
<evidence type="ECO:0000256" key="3">
    <source>
        <dbReference type="ARBA" id="ARBA00015352"/>
    </source>
</evidence>
<dbReference type="Pfam" id="PF16782">
    <property type="entry name" value="SIL1"/>
    <property type="match status" value="1"/>
</dbReference>
<dbReference type="InterPro" id="IPR011989">
    <property type="entry name" value="ARM-like"/>
</dbReference>
<organism evidence="10 11">
    <name type="scientific">Saccharomyces pastorianus</name>
    <name type="common">Lager yeast</name>
    <name type="synonym">Saccharomyces cerevisiae x Saccharomyces eubayanus</name>
    <dbReference type="NCBI Taxonomy" id="27292"/>
    <lineage>
        <taxon>Eukaryota</taxon>
        <taxon>Fungi</taxon>
        <taxon>Dikarya</taxon>
        <taxon>Ascomycota</taxon>
        <taxon>Saccharomycotina</taxon>
        <taxon>Saccharomycetes</taxon>
        <taxon>Saccharomycetales</taxon>
        <taxon>Saccharomycetaceae</taxon>
        <taxon>Saccharomyces</taxon>
    </lineage>
</organism>
<dbReference type="AlphaFoldDB" id="A0A6C1EF19"/>
<keyword evidence="6" id="KW-0256">Endoplasmic reticulum</keyword>
<evidence type="ECO:0000313" key="10">
    <source>
        <dbReference type="EMBL" id="QID87956.1"/>
    </source>
</evidence>
<comment type="subunit">
    <text evidence="2">Interacts with KAR2.</text>
</comment>
<keyword evidence="7" id="KW-0653">Protein transport</keyword>
<name>A0A6C1EF19_SACPS</name>
<keyword evidence="11" id="KW-1185">Reference proteome</keyword>
<dbReference type="EMBL" id="CP049012">
    <property type="protein sequence ID" value="QID87956.1"/>
    <property type="molecule type" value="Genomic_DNA"/>
</dbReference>
<protein>
    <recommendedName>
        <fullName evidence="3">Nucleotide exchange factor SIL1</fullName>
    </recommendedName>
</protein>